<keyword evidence="2" id="KW-1185">Reference proteome</keyword>
<proteinExistence type="predicted"/>
<dbReference type="KEGG" id="pic:PICST_31809"/>
<accession>A3LUL6</accession>
<dbReference type="AlphaFoldDB" id="A3LUL6"/>
<organism evidence="1 2">
    <name type="scientific">Scheffersomyces stipitis (strain ATCC 58785 / CBS 6054 / NBRC 10063 / NRRL Y-11545)</name>
    <name type="common">Yeast</name>
    <name type="synonym">Pichia stipitis</name>
    <dbReference type="NCBI Taxonomy" id="322104"/>
    <lineage>
        <taxon>Eukaryota</taxon>
        <taxon>Fungi</taxon>
        <taxon>Dikarya</taxon>
        <taxon>Ascomycota</taxon>
        <taxon>Saccharomycotina</taxon>
        <taxon>Pichiomycetes</taxon>
        <taxon>Debaryomycetaceae</taxon>
        <taxon>Scheffersomyces</taxon>
    </lineage>
</organism>
<dbReference type="GeneID" id="4838940"/>
<evidence type="ECO:0000313" key="2">
    <source>
        <dbReference type="Proteomes" id="UP000002258"/>
    </source>
</evidence>
<dbReference type="Proteomes" id="UP000002258">
    <property type="component" value="Chromosome 4"/>
</dbReference>
<dbReference type="RefSeq" id="XP_001384286.2">
    <property type="nucleotide sequence ID" value="XM_001384249.1"/>
</dbReference>
<dbReference type="HOGENOM" id="CLU_839667_0_0_1"/>
<reference evidence="1 2" key="1">
    <citation type="journal article" date="2007" name="Nat. Biotechnol.">
        <title>Genome sequence of the lignocellulose-bioconverting and xylose-fermenting yeast Pichia stipitis.</title>
        <authorList>
            <person name="Jeffries T.W."/>
            <person name="Grigoriev I.V."/>
            <person name="Grimwood J."/>
            <person name="Laplaza J.M."/>
            <person name="Aerts A."/>
            <person name="Salamov A."/>
            <person name="Schmutz J."/>
            <person name="Lindquist E."/>
            <person name="Dehal P."/>
            <person name="Shapiro H."/>
            <person name="Jin Y.S."/>
            <person name="Passoth V."/>
            <person name="Richardson P.M."/>
        </authorList>
    </citation>
    <scope>NUCLEOTIDE SEQUENCE [LARGE SCALE GENOMIC DNA]</scope>
    <source>
        <strain evidence="2">ATCC 58785 / CBS 6054 / NBRC 10063 / NRRL Y-11545</strain>
    </source>
</reference>
<protein>
    <submittedName>
        <fullName evidence="1">Uncharacterized protein</fullName>
    </submittedName>
</protein>
<sequence length="331" mass="39188">MAIESIINDPNNEVGKYIKDLKDEFKKELSIQSDKFNILMDMMKAQNSSGGPPSQINKLEDRYEAKKEAKKDAKFAVICFKDIVPLTRNIEAITKWEESFSKLFRKYRGLQKIWDEDLGIESEDFSIKNIEWKGAELKVFLDRLSKEIVSRIIDVNENVFTEMDDVDDETDLRSVYMFVKTYKMENLPHRVGQALTYLRYAGDFKTEIDRVEEGLSHSKKWTEGTTEEILNFIGKMAYYHVITVEKYFKNIESRDKYYQSLAWFYQEYKKNGSIPTIDDVLQRMKDQYHYKPQNSTDKRKIEDLINERIKYVQEKELARANGKRVESERLL</sequence>
<gene>
    <name evidence="1" type="ORF">PICST_31809</name>
</gene>
<dbReference type="EMBL" id="CP000498">
    <property type="protein sequence ID" value="ABN66257.2"/>
    <property type="molecule type" value="Genomic_DNA"/>
</dbReference>
<name>A3LUL6_PICST</name>
<dbReference type="InParanoid" id="A3LUL6"/>
<evidence type="ECO:0000313" key="1">
    <source>
        <dbReference type="EMBL" id="ABN66257.2"/>
    </source>
</evidence>